<accession>A0AAV4RWM6</accession>
<dbReference type="InterPro" id="IPR002933">
    <property type="entry name" value="Peptidase_M20"/>
</dbReference>
<gene>
    <name evidence="3" type="primary">Pm20d2</name>
    <name evidence="3" type="ORF">CDAR_458371</name>
</gene>
<dbReference type="InterPro" id="IPR017439">
    <property type="entry name" value="Amidohydrolase"/>
</dbReference>
<reference evidence="3 4" key="1">
    <citation type="submission" date="2021-06" db="EMBL/GenBank/DDBJ databases">
        <title>Caerostris darwini draft genome.</title>
        <authorList>
            <person name="Kono N."/>
            <person name="Arakawa K."/>
        </authorList>
    </citation>
    <scope>NUCLEOTIDE SEQUENCE [LARGE SCALE GENOMIC DNA]</scope>
</reference>
<dbReference type="PANTHER" id="PTHR30575">
    <property type="entry name" value="PEPTIDASE M20"/>
    <property type="match status" value="1"/>
</dbReference>
<dbReference type="CDD" id="cd03887">
    <property type="entry name" value="M20_Acy1L2"/>
    <property type="match status" value="1"/>
</dbReference>
<dbReference type="InterPro" id="IPR017144">
    <property type="entry name" value="Xaa-Arg_dipeptidase"/>
</dbReference>
<dbReference type="PIRSF" id="PIRSF037226">
    <property type="entry name" value="Amidohydrolase_ACY1L2_prd"/>
    <property type="match status" value="1"/>
</dbReference>
<dbReference type="PANTHER" id="PTHR30575:SF0">
    <property type="entry name" value="XAA-ARG DIPEPTIDASE"/>
    <property type="match status" value="1"/>
</dbReference>
<dbReference type="AlphaFoldDB" id="A0AAV4RWM6"/>
<name>A0AAV4RWM6_9ARAC</name>
<keyword evidence="4" id="KW-1185">Reference proteome</keyword>
<proteinExistence type="inferred from homology"/>
<protein>
    <recommendedName>
        <fullName evidence="1">Peptidase M20 domain-containing protein 2</fullName>
    </recommendedName>
</protein>
<dbReference type="Pfam" id="PF07687">
    <property type="entry name" value="M20_dimer"/>
    <property type="match status" value="1"/>
</dbReference>
<dbReference type="FunFam" id="3.30.70.360:FF:000004">
    <property type="entry name" value="Peptidase M20 domain-containing protein 2"/>
    <property type="match status" value="1"/>
</dbReference>
<dbReference type="InterPro" id="IPR011650">
    <property type="entry name" value="Peptidase_M20_dimer"/>
</dbReference>
<dbReference type="EMBL" id="BPLQ01006848">
    <property type="protein sequence ID" value="GIY25777.1"/>
    <property type="molecule type" value="Genomic_DNA"/>
</dbReference>
<dbReference type="Proteomes" id="UP001054837">
    <property type="component" value="Unassembled WGS sequence"/>
</dbReference>
<dbReference type="InterPro" id="IPR036264">
    <property type="entry name" value="Bact_exopeptidase_dim_dom"/>
</dbReference>
<dbReference type="Gene3D" id="3.40.630.10">
    <property type="entry name" value="Zn peptidases"/>
    <property type="match status" value="1"/>
</dbReference>
<evidence type="ECO:0000313" key="4">
    <source>
        <dbReference type="Proteomes" id="UP001054837"/>
    </source>
</evidence>
<dbReference type="SUPFAM" id="SSF55031">
    <property type="entry name" value="Bacterial exopeptidase dimerisation domain"/>
    <property type="match status" value="1"/>
</dbReference>
<organism evidence="3 4">
    <name type="scientific">Caerostris darwini</name>
    <dbReference type="NCBI Taxonomy" id="1538125"/>
    <lineage>
        <taxon>Eukaryota</taxon>
        <taxon>Metazoa</taxon>
        <taxon>Ecdysozoa</taxon>
        <taxon>Arthropoda</taxon>
        <taxon>Chelicerata</taxon>
        <taxon>Arachnida</taxon>
        <taxon>Araneae</taxon>
        <taxon>Araneomorphae</taxon>
        <taxon>Entelegynae</taxon>
        <taxon>Araneoidea</taxon>
        <taxon>Araneidae</taxon>
        <taxon>Caerostris</taxon>
    </lineage>
</organism>
<dbReference type="NCBIfam" id="TIGR01891">
    <property type="entry name" value="amidohydrolases"/>
    <property type="match status" value="1"/>
</dbReference>
<evidence type="ECO:0000259" key="2">
    <source>
        <dbReference type="Pfam" id="PF07687"/>
    </source>
</evidence>
<evidence type="ECO:0000256" key="1">
    <source>
        <dbReference type="PIRNR" id="PIRNR037226"/>
    </source>
</evidence>
<dbReference type="InterPro" id="IPR052030">
    <property type="entry name" value="Peptidase_M20/M20A_hydrolases"/>
</dbReference>
<comment type="caution">
    <text evidence="3">The sequence shown here is derived from an EMBL/GenBank/DDBJ whole genome shotgun (WGS) entry which is preliminary data.</text>
</comment>
<comment type="similarity">
    <text evidence="1">Belongs to the peptidase M20A family.</text>
</comment>
<evidence type="ECO:0000313" key="3">
    <source>
        <dbReference type="EMBL" id="GIY25777.1"/>
    </source>
</evidence>
<dbReference type="Pfam" id="PF01546">
    <property type="entry name" value="Peptidase_M20"/>
    <property type="match status" value="1"/>
</dbReference>
<dbReference type="GO" id="GO:0016805">
    <property type="term" value="F:dipeptidase activity"/>
    <property type="evidence" value="ECO:0007669"/>
    <property type="project" value="InterPro"/>
</dbReference>
<sequence length="397" mass="43511">MTEQDFLRVCSEIEQEKKFLNSVSQEIWKNPELSYEERHAHEVLTRALTRYGFQVQKHYMLSTAFRADLSSKEGAGPTVAIILEYDALPEIGHACGHNLIAEAGLAAAMAVKRAMEADSSLHGKLVVLGTPAEEGGGGKIKLLNEGAFDGVHAAMMVHPSLYNHVSPVLLCYVQYNIEFKGKEAHAGATPWEGRNALDAAVCCYQSIGLLRQQIKPTWRIQTIITKGGTVANVIPSLTTMEVHLRTPTRTERKDLQAKIEACFTSSAIATGCEVQFQCIETGSYDNMVTNKTLANVYKKHAERLGIDTDPGSSRRDFAFGSTDMGNVSHVIPSIHPMFAIQAESINHTKEFTEGSGSTLAQGPTLLAGKAMAMTVLEIFRSPNVLQEARKEFERDIA</sequence>
<feature type="domain" description="Peptidase M20 dimerisation" evidence="2">
    <location>
        <begin position="173"/>
        <end position="265"/>
    </location>
</feature>
<dbReference type="Gene3D" id="3.30.70.360">
    <property type="match status" value="1"/>
</dbReference>
<dbReference type="SUPFAM" id="SSF53187">
    <property type="entry name" value="Zn-dependent exopeptidases"/>
    <property type="match status" value="1"/>
</dbReference>